<keyword evidence="4" id="KW-1185">Reference proteome</keyword>
<dbReference type="Pfam" id="PF09851">
    <property type="entry name" value="SHOCT"/>
    <property type="match status" value="1"/>
</dbReference>
<proteinExistence type="predicted"/>
<gene>
    <name evidence="3" type="ORF">PGB27_28860</name>
</gene>
<feature type="domain" description="SHOCT" evidence="2">
    <location>
        <begin position="54"/>
        <end position="76"/>
    </location>
</feature>
<organism evidence="3 4">
    <name type="scientific">Actinomycetospora lemnae</name>
    <dbReference type="NCBI Taxonomy" id="3019891"/>
    <lineage>
        <taxon>Bacteria</taxon>
        <taxon>Bacillati</taxon>
        <taxon>Actinomycetota</taxon>
        <taxon>Actinomycetes</taxon>
        <taxon>Pseudonocardiales</taxon>
        <taxon>Pseudonocardiaceae</taxon>
        <taxon>Actinomycetospora</taxon>
    </lineage>
</organism>
<dbReference type="Proteomes" id="UP001300763">
    <property type="component" value="Unassembled WGS sequence"/>
</dbReference>
<dbReference type="EMBL" id="JAQZAO010000023">
    <property type="protein sequence ID" value="MDD7969375.1"/>
    <property type="molecule type" value="Genomic_DNA"/>
</dbReference>
<sequence>MMWWYGPGMNGWGYGLMTISMVLFWALIIFGIVALIRYIGRAGQVSTDRPTPRRLLDERFARGEIDEEEYRRRVDVITADTRPRATS</sequence>
<keyword evidence="1" id="KW-0812">Transmembrane</keyword>
<protein>
    <submittedName>
        <fullName evidence="3">SHOCT domain-containing protein</fullName>
    </submittedName>
</protein>
<accession>A0ABT5T2M6</accession>
<evidence type="ECO:0000313" key="4">
    <source>
        <dbReference type="Proteomes" id="UP001300763"/>
    </source>
</evidence>
<evidence type="ECO:0000259" key="2">
    <source>
        <dbReference type="Pfam" id="PF09851"/>
    </source>
</evidence>
<feature type="transmembrane region" description="Helical" evidence="1">
    <location>
        <begin position="12"/>
        <end position="36"/>
    </location>
</feature>
<dbReference type="InterPro" id="IPR018649">
    <property type="entry name" value="SHOCT"/>
</dbReference>
<keyword evidence="1" id="KW-0472">Membrane</keyword>
<dbReference type="RefSeq" id="WP_274203905.1">
    <property type="nucleotide sequence ID" value="NZ_JAQZAO010000023.1"/>
</dbReference>
<evidence type="ECO:0000313" key="3">
    <source>
        <dbReference type="EMBL" id="MDD7969375.1"/>
    </source>
</evidence>
<keyword evidence="1" id="KW-1133">Transmembrane helix</keyword>
<reference evidence="3 4" key="1">
    <citation type="submission" date="2023-02" db="EMBL/GenBank/DDBJ databases">
        <title>Genome sequencing required for Actinomycetospora new species description.</title>
        <authorList>
            <person name="Saimee Y."/>
            <person name="Duangmal K."/>
        </authorList>
    </citation>
    <scope>NUCLEOTIDE SEQUENCE [LARGE SCALE GENOMIC DNA]</scope>
    <source>
        <strain evidence="3 4">DW7H6</strain>
    </source>
</reference>
<evidence type="ECO:0000256" key="1">
    <source>
        <dbReference type="SAM" id="Phobius"/>
    </source>
</evidence>
<comment type="caution">
    <text evidence="3">The sequence shown here is derived from an EMBL/GenBank/DDBJ whole genome shotgun (WGS) entry which is preliminary data.</text>
</comment>
<name>A0ABT5T2M6_9PSEU</name>